<keyword evidence="1" id="KW-1133">Transmembrane helix</keyword>
<dbReference type="Proteomes" id="UP001225134">
    <property type="component" value="Unassembled WGS sequence"/>
</dbReference>
<feature type="transmembrane region" description="Helical" evidence="1">
    <location>
        <begin position="6"/>
        <end position="23"/>
    </location>
</feature>
<protein>
    <recommendedName>
        <fullName evidence="4">ABC transporter permease</fullName>
    </recommendedName>
</protein>
<dbReference type="RefSeq" id="WP_285152355.1">
    <property type="nucleotide sequence ID" value="NZ_JASSPP010000001.1"/>
</dbReference>
<keyword evidence="1" id="KW-0812">Transmembrane</keyword>
<comment type="caution">
    <text evidence="2">The sequence shown here is derived from an EMBL/GenBank/DDBJ whole genome shotgun (WGS) entry which is preliminary data.</text>
</comment>
<name>A0ABT7HHC5_9FUSO</name>
<accession>A0ABT7HHC5</accession>
<reference evidence="2 3" key="1">
    <citation type="submission" date="2023-06" db="EMBL/GenBank/DDBJ databases">
        <title>Antibody response to the Sneathia vaginalis cytopathogenic toxin A during pregnancy.</title>
        <authorList>
            <person name="Mccoy Z.T."/>
            <person name="Serrano M.G."/>
            <person name="Spaine K."/>
            <person name="Edwards D.J."/>
            <person name="Buck G.A."/>
            <person name="Jefferson K."/>
        </authorList>
    </citation>
    <scope>NUCLEOTIDE SEQUENCE [LARGE SCALE GENOMIC DNA]</scope>
    <source>
        <strain evidence="2 3">CCUG 42621</strain>
    </source>
</reference>
<gene>
    <name evidence="2" type="ORF">QQA45_00020</name>
</gene>
<dbReference type="EMBL" id="JASSPP010000001">
    <property type="protein sequence ID" value="MDK9579920.1"/>
    <property type="molecule type" value="Genomic_DNA"/>
</dbReference>
<feature type="transmembrane region" description="Helical" evidence="1">
    <location>
        <begin position="141"/>
        <end position="158"/>
    </location>
</feature>
<evidence type="ECO:0000313" key="3">
    <source>
        <dbReference type="Proteomes" id="UP001225134"/>
    </source>
</evidence>
<feature type="transmembrane region" description="Helical" evidence="1">
    <location>
        <begin position="91"/>
        <end position="111"/>
    </location>
</feature>
<keyword evidence="1" id="KW-0472">Membrane</keyword>
<organism evidence="2 3">
    <name type="scientific">Sneathia sanguinegens</name>
    <dbReference type="NCBI Taxonomy" id="40543"/>
    <lineage>
        <taxon>Bacteria</taxon>
        <taxon>Fusobacteriati</taxon>
        <taxon>Fusobacteriota</taxon>
        <taxon>Fusobacteriia</taxon>
        <taxon>Fusobacteriales</taxon>
        <taxon>Leptotrichiaceae</taxon>
        <taxon>Sneathia</taxon>
    </lineage>
</organism>
<proteinExistence type="predicted"/>
<keyword evidence="3" id="KW-1185">Reference proteome</keyword>
<sequence>MLLFVIIISCFILFMLCILKTGTDEKNLKNYGSYPDEVQRQIELIEEYKDKFKKKGKFATWILNFFLFTIIFFFLGLFIRNTKFVYNFMQLIILGEILNVFDLVIIDLLWWRKTKRIRLSKIPQKELYQNPKKHIEAFKRAVLMYFFIALLDGYILTLF</sequence>
<feature type="transmembrane region" description="Helical" evidence="1">
    <location>
        <begin position="58"/>
        <end position="79"/>
    </location>
</feature>
<evidence type="ECO:0008006" key="4">
    <source>
        <dbReference type="Google" id="ProtNLM"/>
    </source>
</evidence>
<evidence type="ECO:0000313" key="2">
    <source>
        <dbReference type="EMBL" id="MDK9579920.1"/>
    </source>
</evidence>
<evidence type="ECO:0000256" key="1">
    <source>
        <dbReference type="SAM" id="Phobius"/>
    </source>
</evidence>